<dbReference type="InterPro" id="IPR013120">
    <property type="entry name" value="FAR_NAD-bd"/>
</dbReference>
<keyword evidence="8" id="KW-1185">Reference proteome</keyword>
<dbReference type="EMBL" id="KZ305021">
    <property type="protein sequence ID" value="PIA60016.1"/>
    <property type="molecule type" value="Genomic_DNA"/>
</dbReference>
<feature type="domain" description="Fatty acyl-CoA reductase C-terminal" evidence="5">
    <location>
        <begin position="504"/>
        <end position="576"/>
    </location>
</feature>
<dbReference type="InterPro" id="IPR033640">
    <property type="entry name" value="FAR_C"/>
</dbReference>
<feature type="domain" description="Thioester reductase (TE)" evidence="6">
    <location>
        <begin position="106"/>
        <end position="412"/>
    </location>
</feature>
<accession>A0A2G5EWB2</accession>
<dbReference type="Pfam" id="PF07993">
    <property type="entry name" value="NAD_binding_4"/>
    <property type="match status" value="1"/>
</dbReference>
<dbReference type="EC" id="1.2.1.84" evidence="4"/>
<dbReference type="AlphaFoldDB" id="A0A2G5EWB2"/>
<evidence type="ECO:0000256" key="3">
    <source>
        <dbReference type="ARBA" id="ARBA00023098"/>
    </source>
</evidence>
<evidence type="ECO:0000259" key="6">
    <source>
        <dbReference type="Pfam" id="PF07993"/>
    </source>
</evidence>
<sequence>MNCLNVHGISTASTLLHRNDLWEEKKRKVIRLCYNGKSRNLTSSGDLTSTELGSIKSDKIHLPSLNNLSIKELAPLQQTKETRSREVVNSNGIGIVPFLTGRVFLITGATGFLAKVLIEKILRTVPEVDKIYLLIKANDKDVAMERLMKEIVDTELFVHMRQFYGKSYMKCMLNKLVPVVGNVGESRLGMEVEFADHIANEVDIIVHSAGNTNFNERYDVAIDVNTLGPCRMLSFAKRCKGLKLFMHVSTAYTNGQRKGVISEKPFRNGESITRELAAFENCMSSFPILDVEAEIKVAFDARNAFQDNIVTQKMQDLGMERARMYGWQDTYVFTKAMGEMMIESQREEIPVVIIRPSIIESTYKEPIPGWIEGLRMMDPLLIYYGKGELTAFPVDAKGVIDAVPADMVVNAMLAAMAKHGAVGKPGLRVYHIASSVVNPLVYQDLCDYFFDYFNSSPYMDLQRRPIKIQPAKVFNSMDDFHTHIQTEAVQRSANSPQEIRFSKRVQRSLDLAKHLAKLYEPYTFYEGRFDNTNVQMLIKELSEEEKRHFDFDVGSVDWKDYICNIHIPGVLRHVQKGRGL</sequence>
<dbReference type="OrthoDB" id="429813at2759"/>
<dbReference type="PANTHER" id="PTHR11011:SF45">
    <property type="entry name" value="FATTY ACYL-COA REDUCTASE CG8306-RELATED"/>
    <property type="match status" value="1"/>
</dbReference>
<keyword evidence="2 4" id="KW-0444">Lipid biosynthesis</keyword>
<dbReference type="Pfam" id="PF03015">
    <property type="entry name" value="Sterile"/>
    <property type="match status" value="1"/>
</dbReference>
<dbReference type="Proteomes" id="UP000230069">
    <property type="component" value="Unassembled WGS sequence"/>
</dbReference>
<evidence type="ECO:0000313" key="7">
    <source>
        <dbReference type="EMBL" id="PIA60016.1"/>
    </source>
</evidence>
<dbReference type="GO" id="GO:0080019">
    <property type="term" value="F:alcohol-forming very long-chain fatty acyl-CoA reductase activity"/>
    <property type="evidence" value="ECO:0007669"/>
    <property type="project" value="InterPro"/>
</dbReference>
<keyword evidence="4" id="KW-0560">Oxidoreductase</keyword>
<dbReference type="SUPFAM" id="SSF51735">
    <property type="entry name" value="NAD(P)-binding Rossmann-fold domains"/>
    <property type="match status" value="1"/>
</dbReference>
<dbReference type="PANTHER" id="PTHR11011">
    <property type="entry name" value="MALE STERILITY PROTEIN 2-RELATED"/>
    <property type="match status" value="1"/>
</dbReference>
<evidence type="ECO:0000313" key="8">
    <source>
        <dbReference type="Proteomes" id="UP000230069"/>
    </source>
</evidence>
<dbReference type="CDD" id="cd05236">
    <property type="entry name" value="FAR-N_SDR_e"/>
    <property type="match status" value="1"/>
</dbReference>
<dbReference type="GO" id="GO:0102965">
    <property type="term" value="F:alcohol-forming long-chain fatty acyl-CoA reductase activity"/>
    <property type="evidence" value="ECO:0007669"/>
    <property type="project" value="UniProtKB-EC"/>
</dbReference>
<keyword evidence="4" id="KW-0521">NADP</keyword>
<evidence type="ECO:0000259" key="5">
    <source>
        <dbReference type="Pfam" id="PF03015"/>
    </source>
</evidence>
<dbReference type="InParanoid" id="A0A2G5EWB2"/>
<evidence type="ECO:0000256" key="2">
    <source>
        <dbReference type="ARBA" id="ARBA00022516"/>
    </source>
</evidence>
<evidence type="ECO:0000256" key="1">
    <source>
        <dbReference type="ARBA" id="ARBA00005928"/>
    </source>
</evidence>
<dbReference type="GO" id="GO:0010345">
    <property type="term" value="P:suberin biosynthetic process"/>
    <property type="evidence" value="ECO:0007669"/>
    <property type="project" value="TreeGrafter"/>
</dbReference>
<proteinExistence type="inferred from homology"/>
<dbReference type="STRING" id="218851.A0A2G5EWB2"/>
<comment type="catalytic activity">
    <reaction evidence="4">
        <text>a long-chain fatty acyl-CoA + 2 NADPH + 2 H(+) = a long-chain primary fatty alcohol + 2 NADP(+) + CoA</text>
        <dbReference type="Rhea" id="RHEA:52716"/>
        <dbReference type="ChEBI" id="CHEBI:15378"/>
        <dbReference type="ChEBI" id="CHEBI:57287"/>
        <dbReference type="ChEBI" id="CHEBI:57783"/>
        <dbReference type="ChEBI" id="CHEBI:58349"/>
        <dbReference type="ChEBI" id="CHEBI:77396"/>
        <dbReference type="ChEBI" id="CHEBI:83139"/>
        <dbReference type="EC" id="1.2.1.84"/>
    </reaction>
</comment>
<organism evidence="7 8">
    <name type="scientific">Aquilegia coerulea</name>
    <name type="common">Rocky mountain columbine</name>
    <dbReference type="NCBI Taxonomy" id="218851"/>
    <lineage>
        <taxon>Eukaryota</taxon>
        <taxon>Viridiplantae</taxon>
        <taxon>Streptophyta</taxon>
        <taxon>Embryophyta</taxon>
        <taxon>Tracheophyta</taxon>
        <taxon>Spermatophyta</taxon>
        <taxon>Magnoliopsida</taxon>
        <taxon>Ranunculales</taxon>
        <taxon>Ranunculaceae</taxon>
        <taxon>Thalictroideae</taxon>
        <taxon>Aquilegia</taxon>
    </lineage>
</organism>
<dbReference type="GO" id="GO:0035336">
    <property type="term" value="P:long-chain fatty-acyl-CoA metabolic process"/>
    <property type="evidence" value="ECO:0007669"/>
    <property type="project" value="TreeGrafter"/>
</dbReference>
<dbReference type="InterPro" id="IPR026055">
    <property type="entry name" value="FAR"/>
</dbReference>
<name>A0A2G5EWB2_AQUCA</name>
<comment type="function">
    <text evidence="4">Catalyzes the reduction of fatty acyl-CoA to fatty alcohols.</text>
</comment>
<evidence type="ECO:0000256" key="4">
    <source>
        <dbReference type="RuleBase" id="RU363097"/>
    </source>
</evidence>
<dbReference type="InterPro" id="IPR036291">
    <property type="entry name" value="NAD(P)-bd_dom_sf"/>
</dbReference>
<comment type="similarity">
    <text evidence="1 4">Belongs to the fatty acyl-CoA reductase family.</text>
</comment>
<gene>
    <name evidence="7" type="ORF">AQUCO_00400710v1</name>
</gene>
<dbReference type="CDD" id="cd09071">
    <property type="entry name" value="FAR_C"/>
    <property type="match status" value="1"/>
</dbReference>
<dbReference type="Gene3D" id="3.40.50.720">
    <property type="entry name" value="NAD(P)-binding Rossmann-like Domain"/>
    <property type="match status" value="1"/>
</dbReference>
<keyword evidence="3 4" id="KW-0443">Lipid metabolism</keyword>
<protein>
    <recommendedName>
        <fullName evidence="4">Fatty acyl-CoA reductase</fullName>
        <ecNumber evidence="4">1.2.1.84</ecNumber>
    </recommendedName>
</protein>
<reference evidence="7 8" key="1">
    <citation type="submission" date="2017-09" db="EMBL/GenBank/DDBJ databases">
        <title>WGS assembly of Aquilegia coerulea Goldsmith.</title>
        <authorList>
            <person name="Hodges S."/>
            <person name="Kramer E."/>
            <person name="Nordborg M."/>
            <person name="Tomkins J."/>
            <person name="Borevitz J."/>
            <person name="Derieg N."/>
            <person name="Yan J."/>
            <person name="Mihaltcheva S."/>
            <person name="Hayes R.D."/>
            <person name="Rokhsar D."/>
        </authorList>
    </citation>
    <scope>NUCLEOTIDE SEQUENCE [LARGE SCALE GENOMIC DNA]</scope>
    <source>
        <strain evidence="8">cv. Goldsmith</strain>
    </source>
</reference>